<dbReference type="PANTHER" id="PTHR11659:SF0">
    <property type="entry name" value="GLUTAMYL-TRNA(GLN) AMIDOTRANSFERASE SUBUNIT B, MITOCHONDRIAL"/>
    <property type="match status" value="1"/>
</dbReference>
<dbReference type="InterPro" id="IPR017959">
    <property type="entry name" value="Asn/Gln-tRNA_amidoTrfase_suB/E"/>
</dbReference>
<feature type="region of interest" description="Disordered" evidence="11">
    <location>
        <begin position="311"/>
        <end position="340"/>
    </location>
</feature>
<dbReference type="EMBL" id="PEVC01000040">
    <property type="protein sequence ID" value="PIV00814.1"/>
    <property type="molecule type" value="Genomic_DNA"/>
</dbReference>
<name>A0A2M7BCH4_9BACT</name>
<comment type="similarity">
    <text evidence="1 10">Belongs to the GatB/GatE family. GatB subfamily.</text>
</comment>
<dbReference type="Proteomes" id="UP000229631">
    <property type="component" value="Unassembled WGS sequence"/>
</dbReference>
<evidence type="ECO:0000256" key="5">
    <source>
        <dbReference type="ARBA" id="ARBA00022840"/>
    </source>
</evidence>
<evidence type="ECO:0000313" key="14">
    <source>
        <dbReference type="EMBL" id="PIV00814.1"/>
    </source>
</evidence>
<feature type="domain" description="Asn/Gln amidotransferase" evidence="12">
    <location>
        <begin position="423"/>
        <end position="496"/>
    </location>
</feature>
<dbReference type="PROSITE" id="PS01234">
    <property type="entry name" value="GATB"/>
    <property type="match status" value="1"/>
</dbReference>
<evidence type="ECO:0000256" key="9">
    <source>
        <dbReference type="ARBA" id="ARBA00047913"/>
    </source>
</evidence>
<accession>A0A2M7BCH4</accession>
<organism evidence="14 15">
    <name type="scientific">Candidatus Shapirobacteria bacterium CG03_land_8_20_14_0_80_39_12</name>
    <dbReference type="NCBI Taxonomy" id="1974879"/>
    <lineage>
        <taxon>Bacteria</taxon>
        <taxon>Candidatus Shapironibacteriota</taxon>
    </lineage>
</organism>
<dbReference type="Gene3D" id="1.10.150.380">
    <property type="entry name" value="GatB domain, N-terminal subdomain"/>
    <property type="match status" value="1"/>
</dbReference>
<comment type="catalytic activity">
    <reaction evidence="9 10">
        <text>L-glutamyl-tRNA(Gln) + L-glutamine + ATP + H2O = L-glutaminyl-tRNA(Gln) + L-glutamate + ADP + phosphate + H(+)</text>
        <dbReference type="Rhea" id="RHEA:17521"/>
        <dbReference type="Rhea" id="RHEA-COMP:9681"/>
        <dbReference type="Rhea" id="RHEA-COMP:9684"/>
        <dbReference type="ChEBI" id="CHEBI:15377"/>
        <dbReference type="ChEBI" id="CHEBI:15378"/>
        <dbReference type="ChEBI" id="CHEBI:29985"/>
        <dbReference type="ChEBI" id="CHEBI:30616"/>
        <dbReference type="ChEBI" id="CHEBI:43474"/>
        <dbReference type="ChEBI" id="CHEBI:58359"/>
        <dbReference type="ChEBI" id="CHEBI:78520"/>
        <dbReference type="ChEBI" id="CHEBI:78521"/>
        <dbReference type="ChEBI" id="CHEBI:456216"/>
    </reaction>
</comment>
<dbReference type="EC" id="6.3.5.-" evidence="10"/>
<evidence type="ECO:0000256" key="7">
    <source>
        <dbReference type="ARBA" id="ARBA00024799"/>
    </source>
</evidence>
<comment type="function">
    <text evidence="7 10">Allows the formation of correctly charged Asn-tRNA(Asn) or Gln-tRNA(Gln) through the transamidation of misacylated Asp-tRNA(Asn) or Glu-tRNA(Gln) in organisms which lack either or both of asparaginyl-tRNA or glutaminyl-tRNA synthetases. The reaction takes place in the presence of glutamine and ATP through an activated phospho-Asp-tRNA(Asn) or phospho-Glu-tRNA(Gln).</text>
</comment>
<reference evidence="15" key="1">
    <citation type="submission" date="2017-09" db="EMBL/GenBank/DDBJ databases">
        <title>Depth-based differentiation of microbial function through sediment-hosted aquifers and enrichment of novel symbionts in the deep terrestrial subsurface.</title>
        <authorList>
            <person name="Probst A.J."/>
            <person name="Ladd B."/>
            <person name="Jarett J.K."/>
            <person name="Geller-Mcgrath D.E."/>
            <person name="Sieber C.M.K."/>
            <person name="Emerson J.B."/>
            <person name="Anantharaman K."/>
            <person name="Thomas B.C."/>
            <person name="Malmstrom R."/>
            <person name="Stieglmeier M."/>
            <person name="Klingl A."/>
            <person name="Woyke T."/>
            <person name="Ryan C.M."/>
            <person name="Banfield J.F."/>
        </authorList>
    </citation>
    <scope>NUCLEOTIDE SEQUENCE [LARGE SCALE GENOMIC DNA]</scope>
</reference>
<evidence type="ECO:0000256" key="4">
    <source>
        <dbReference type="ARBA" id="ARBA00022741"/>
    </source>
</evidence>
<dbReference type="InterPro" id="IPR014746">
    <property type="entry name" value="Gln_synth/guanido_kin_cat_dom"/>
</dbReference>
<dbReference type="PANTHER" id="PTHR11659">
    <property type="entry name" value="GLUTAMYL-TRNA GLN AMIDOTRANSFERASE SUBUNIT B MITOCHONDRIAL AND PROKARYOTIC PET112-RELATED"/>
    <property type="match status" value="1"/>
</dbReference>
<comment type="subunit">
    <text evidence="2 10">Heterotrimer of A, B and C subunits.</text>
</comment>
<evidence type="ECO:0000256" key="10">
    <source>
        <dbReference type="HAMAP-Rule" id="MF_00121"/>
    </source>
</evidence>
<gene>
    <name evidence="10" type="primary">gatB</name>
    <name evidence="14" type="ORF">COS54_02255</name>
</gene>
<dbReference type="NCBIfam" id="TIGR00133">
    <property type="entry name" value="gatB"/>
    <property type="match status" value="1"/>
</dbReference>
<keyword evidence="14" id="KW-0808">Transferase</keyword>
<evidence type="ECO:0000256" key="1">
    <source>
        <dbReference type="ARBA" id="ARBA00005306"/>
    </source>
</evidence>
<evidence type="ECO:0000256" key="8">
    <source>
        <dbReference type="ARBA" id="ARBA00047380"/>
    </source>
</evidence>
<proteinExistence type="inferred from homology"/>
<dbReference type="GO" id="GO:0070681">
    <property type="term" value="P:glutaminyl-tRNAGln biosynthesis via transamidation"/>
    <property type="evidence" value="ECO:0007669"/>
    <property type="project" value="TreeGrafter"/>
</dbReference>
<dbReference type="GO" id="GO:0050567">
    <property type="term" value="F:glutaminyl-tRNA synthase (glutamine-hydrolyzing) activity"/>
    <property type="evidence" value="ECO:0007669"/>
    <property type="project" value="UniProtKB-UniRule"/>
</dbReference>
<dbReference type="InterPro" id="IPR006075">
    <property type="entry name" value="Asn/Gln-tRNA_Trfase_suB/E_cat"/>
</dbReference>
<dbReference type="InterPro" id="IPR023168">
    <property type="entry name" value="GatB_Yqey_C_2"/>
</dbReference>
<protein>
    <recommendedName>
        <fullName evidence="10">Aspartyl/glutamyl-tRNA(Asn/Gln) amidotransferase subunit B</fullName>
        <shortName evidence="10">Asp/Glu-ADT subunit B</shortName>
        <ecNumber evidence="10">6.3.5.-</ecNumber>
    </recommendedName>
</protein>
<dbReference type="Pfam" id="PF02637">
    <property type="entry name" value="GatB_Yqey"/>
    <property type="match status" value="1"/>
</dbReference>
<dbReference type="InterPro" id="IPR004413">
    <property type="entry name" value="GatB"/>
</dbReference>
<evidence type="ECO:0000256" key="3">
    <source>
        <dbReference type="ARBA" id="ARBA00022598"/>
    </source>
</evidence>
<dbReference type="GO" id="GO:0016740">
    <property type="term" value="F:transferase activity"/>
    <property type="evidence" value="ECO:0007669"/>
    <property type="project" value="UniProtKB-KW"/>
</dbReference>
<dbReference type="Pfam" id="PF02934">
    <property type="entry name" value="GatB_N"/>
    <property type="match status" value="1"/>
</dbReference>
<dbReference type="GO" id="GO:0050566">
    <property type="term" value="F:asparaginyl-tRNA synthase (glutamine-hydrolyzing) activity"/>
    <property type="evidence" value="ECO:0007669"/>
    <property type="project" value="RHEA"/>
</dbReference>
<evidence type="ECO:0000256" key="6">
    <source>
        <dbReference type="ARBA" id="ARBA00022917"/>
    </source>
</evidence>
<keyword evidence="5 10" id="KW-0067">ATP-binding</keyword>
<comment type="caution">
    <text evidence="14">The sequence shown here is derived from an EMBL/GenBank/DDBJ whole genome shotgun (WGS) entry which is preliminary data.</text>
</comment>
<dbReference type="SUPFAM" id="SSF55931">
    <property type="entry name" value="Glutamine synthetase/guanido kinase"/>
    <property type="match status" value="1"/>
</dbReference>
<dbReference type="InterPro" id="IPR017958">
    <property type="entry name" value="Gln-tRNA_amidoTrfase_suB_CS"/>
</dbReference>
<feature type="domain" description="Aspartyl/Glutamyl-tRNA(Gln) amidotransferase subunit B/E catalytic" evidence="13">
    <location>
        <begin position="74"/>
        <end position="361"/>
    </location>
</feature>
<evidence type="ECO:0000256" key="11">
    <source>
        <dbReference type="SAM" id="MobiDB-lite"/>
    </source>
</evidence>
<dbReference type="Gene3D" id="1.10.10.410">
    <property type="match status" value="1"/>
</dbReference>
<dbReference type="InterPro" id="IPR042114">
    <property type="entry name" value="GatB_C_1"/>
</dbReference>
<evidence type="ECO:0000259" key="12">
    <source>
        <dbReference type="Pfam" id="PF02637"/>
    </source>
</evidence>
<dbReference type="GO" id="GO:0005524">
    <property type="term" value="F:ATP binding"/>
    <property type="evidence" value="ECO:0007669"/>
    <property type="project" value="UniProtKB-KW"/>
</dbReference>
<keyword evidence="6 10" id="KW-0648">Protein biosynthesis</keyword>
<dbReference type="InterPro" id="IPR018027">
    <property type="entry name" value="Asn/Gln_amidotransferase"/>
</dbReference>
<dbReference type="SUPFAM" id="SSF89095">
    <property type="entry name" value="GatB/YqeY motif"/>
    <property type="match status" value="2"/>
</dbReference>
<dbReference type="InterPro" id="IPR003789">
    <property type="entry name" value="Asn/Gln_tRNA_amidoTrase-B-like"/>
</dbReference>
<sequence length="510" mass="59107">MLPGDFSLMSWFCLQFFFLPRSLILSASGPSLFWRPYFCSLLFYFSIKWKVLFSLRRKVFLNILRTIMKLNKIIIGLEVHAELRTKTKMFCGCPSEHFGKEPNTQTCPVCLGLPGALPVPNKKAIEWTLLLGLAFGGEIQKNAHFDRKNYFYPDLPKGYQISQYEEPFILGGKVILESRKEIRIRRIHLEEDTAKLLHHKVEGENVTLIDFNRSGVPLVEIVSEPDLNSSEEAKEYLEKIYQVVKYLGISDADMEKGSMRLEPNVNLEIDKDGQLFYTPIVELKNINSFRFARKAIDYEVDRQLKKFENDHLEKGRGNKETRGWNEEKGETVPQREKEEASDYRYFPEPDIPPFEFSEKEIKNYELRITNYELPEEKRKRFVAQYQLSQYQAKILTDEKETADFYEDCVRVGVTEGIGGVEVANTIINKRASENLKPEKLIEYILFHKTISTVSEEEIDKTIDKLLSDHPEAIEGYKKGKIQALGMIVGLVKKETGALISIDKIKERIRN</sequence>
<dbReference type="GO" id="GO:0006412">
    <property type="term" value="P:translation"/>
    <property type="evidence" value="ECO:0007669"/>
    <property type="project" value="UniProtKB-UniRule"/>
</dbReference>
<evidence type="ECO:0000259" key="13">
    <source>
        <dbReference type="Pfam" id="PF02934"/>
    </source>
</evidence>
<dbReference type="HAMAP" id="MF_00121">
    <property type="entry name" value="GatB"/>
    <property type="match status" value="1"/>
</dbReference>
<comment type="catalytic activity">
    <reaction evidence="8 10">
        <text>L-aspartyl-tRNA(Asn) + L-glutamine + ATP + H2O = L-asparaginyl-tRNA(Asn) + L-glutamate + ADP + phosphate + 2 H(+)</text>
        <dbReference type="Rhea" id="RHEA:14513"/>
        <dbReference type="Rhea" id="RHEA-COMP:9674"/>
        <dbReference type="Rhea" id="RHEA-COMP:9677"/>
        <dbReference type="ChEBI" id="CHEBI:15377"/>
        <dbReference type="ChEBI" id="CHEBI:15378"/>
        <dbReference type="ChEBI" id="CHEBI:29985"/>
        <dbReference type="ChEBI" id="CHEBI:30616"/>
        <dbReference type="ChEBI" id="CHEBI:43474"/>
        <dbReference type="ChEBI" id="CHEBI:58359"/>
        <dbReference type="ChEBI" id="CHEBI:78515"/>
        <dbReference type="ChEBI" id="CHEBI:78516"/>
        <dbReference type="ChEBI" id="CHEBI:456216"/>
    </reaction>
</comment>
<dbReference type="AlphaFoldDB" id="A0A2M7BCH4"/>
<keyword evidence="3 10" id="KW-0436">Ligase</keyword>
<dbReference type="NCBIfam" id="NF004012">
    <property type="entry name" value="PRK05477.1-2"/>
    <property type="match status" value="1"/>
</dbReference>
<dbReference type="NCBIfam" id="NF004014">
    <property type="entry name" value="PRK05477.1-4"/>
    <property type="match status" value="1"/>
</dbReference>
<evidence type="ECO:0000313" key="15">
    <source>
        <dbReference type="Proteomes" id="UP000229631"/>
    </source>
</evidence>
<evidence type="ECO:0000256" key="2">
    <source>
        <dbReference type="ARBA" id="ARBA00011123"/>
    </source>
</evidence>
<keyword evidence="4 10" id="KW-0547">Nucleotide-binding</keyword>